<comment type="caution">
    <text evidence="7">The sequence shown here is derived from an EMBL/GenBank/DDBJ whole genome shotgun (WGS) entry which is preliminary data.</text>
</comment>
<reference evidence="7" key="2">
    <citation type="journal article" date="2021" name="PeerJ">
        <title>Extensive microbial diversity within the chicken gut microbiome revealed by metagenomics and culture.</title>
        <authorList>
            <person name="Gilroy R."/>
            <person name="Ravi A."/>
            <person name="Getino M."/>
            <person name="Pursley I."/>
            <person name="Horton D.L."/>
            <person name="Alikhan N.F."/>
            <person name="Baker D."/>
            <person name="Gharbi K."/>
            <person name="Hall N."/>
            <person name="Watson M."/>
            <person name="Adriaenssens E.M."/>
            <person name="Foster-Nyarko E."/>
            <person name="Jarju S."/>
            <person name="Secka A."/>
            <person name="Antonio M."/>
            <person name="Oren A."/>
            <person name="Chaudhuri R.R."/>
            <person name="La Ragione R."/>
            <person name="Hildebrand F."/>
            <person name="Pallen M.J."/>
        </authorList>
    </citation>
    <scope>NUCLEOTIDE SEQUENCE</scope>
    <source>
        <strain evidence="7">CHK123-3438</strain>
    </source>
</reference>
<dbReference type="InterPro" id="IPR036249">
    <property type="entry name" value="Thioredoxin-like_sf"/>
</dbReference>
<dbReference type="InterPro" id="IPR012336">
    <property type="entry name" value="Thioredoxin-like_fold"/>
</dbReference>
<evidence type="ECO:0000259" key="6">
    <source>
        <dbReference type="Pfam" id="PF13192"/>
    </source>
</evidence>
<sequence length="579" mass="63386">MEQKEKLYDVIIIGGGPAGLAAAIYTARARYRVLVVEKAGVGGQITITSEVVNYPGVESASGSELTRAMKKQAENFGAEFLMAEVLDVELEGDVKTLHTTAGDYQALGVVIATGANPRKLGFKGEKEFQGRGVAYCATCDGEFFTGMEVFVIGGGFAAVEEGLFLTKYASRVTLIVREEDFTCAKAVSDPVWKEPKIRVEFNTEIVEAGGKSVVSHARFRNNQTGQAWTYDAGENGGIGIFVFAGYVPNTGWLQGKVKCTPQGYLETDADQKTSIDGVYGAGDVCVKNLRQVVTAVSDGAVAATSLEKYVSALHERKNIPDLWPMARAVMEKKRGEREEEGSREDREHLRKQKANDRDAAEERTGNGFLSPEIRSQLAGIFPKFSGRVTIRARLDDSPLAGEISGFLGELEDLTDRVRCIRENLLPEEAKVRRAEGELLPAMILEREDGSGGNIVFHGVPGGHEFNSFIIALYNMAGPGQAMENSVREKIKGIHKKLNVKVMVSLSCTMCPEVVMAVQRIAAENDHVTGQMVDLMHYPELKEKYRIMSVPCMVVNDSQVYFGKKNLEEVAELLEQAQFL</sequence>
<dbReference type="PRINTS" id="PR00368">
    <property type="entry name" value="FADPNR"/>
</dbReference>
<dbReference type="InterPro" id="IPR050097">
    <property type="entry name" value="Ferredoxin-NADP_redctase_2"/>
</dbReference>
<reference evidence="7" key="1">
    <citation type="submission" date="2020-10" db="EMBL/GenBank/DDBJ databases">
        <authorList>
            <person name="Gilroy R."/>
        </authorList>
    </citation>
    <scope>NUCLEOTIDE SEQUENCE</scope>
    <source>
        <strain evidence="7">CHK123-3438</strain>
    </source>
</reference>
<dbReference type="AlphaFoldDB" id="A0A9D1KFW2"/>
<dbReference type="Pfam" id="PF13192">
    <property type="entry name" value="Thioredoxin_3"/>
    <property type="match status" value="1"/>
</dbReference>
<gene>
    <name evidence="7" type="ORF">IAB60_08570</name>
</gene>
<feature type="compositionally biased region" description="Basic and acidic residues" evidence="3">
    <location>
        <begin position="343"/>
        <end position="364"/>
    </location>
</feature>
<dbReference type="InterPro" id="IPR044142">
    <property type="entry name" value="AhpF_NTD_N"/>
</dbReference>
<dbReference type="InterPro" id="IPR023753">
    <property type="entry name" value="FAD/NAD-binding_dom"/>
</dbReference>
<dbReference type="Proteomes" id="UP000886860">
    <property type="component" value="Unassembled WGS sequence"/>
</dbReference>
<feature type="region of interest" description="Disordered" evidence="3">
    <location>
        <begin position="333"/>
        <end position="364"/>
    </location>
</feature>
<dbReference type="EMBL" id="DVKS01000149">
    <property type="protein sequence ID" value="HIT42130.1"/>
    <property type="molecule type" value="Genomic_DNA"/>
</dbReference>
<proteinExistence type="predicted"/>
<evidence type="ECO:0000256" key="3">
    <source>
        <dbReference type="SAM" id="MobiDB-lite"/>
    </source>
</evidence>
<evidence type="ECO:0000256" key="4">
    <source>
        <dbReference type="SAM" id="Phobius"/>
    </source>
</evidence>
<dbReference type="Gene3D" id="3.50.50.60">
    <property type="entry name" value="FAD/NAD(P)-binding domain"/>
    <property type="match status" value="2"/>
</dbReference>
<evidence type="ECO:0000256" key="2">
    <source>
        <dbReference type="ARBA" id="ARBA00023002"/>
    </source>
</evidence>
<dbReference type="InterPro" id="IPR036188">
    <property type="entry name" value="FAD/NAD-bd_sf"/>
</dbReference>
<keyword evidence="4" id="KW-1133">Transmembrane helix</keyword>
<dbReference type="SUPFAM" id="SSF52833">
    <property type="entry name" value="Thioredoxin-like"/>
    <property type="match status" value="2"/>
</dbReference>
<dbReference type="PRINTS" id="PR00469">
    <property type="entry name" value="PNDRDTASEII"/>
</dbReference>
<feature type="transmembrane region" description="Helical" evidence="4">
    <location>
        <begin position="7"/>
        <end position="27"/>
    </location>
</feature>
<dbReference type="Gene3D" id="3.40.30.80">
    <property type="match status" value="1"/>
</dbReference>
<accession>A0A9D1KFW2</accession>
<evidence type="ECO:0000256" key="1">
    <source>
        <dbReference type="ARBA" id="ARBA00022630"/>
    </source>
</evidence>
<dbReference type="InterPro" id="IPR017561">
    <property type="entry name" value="AhpF_homologue_put"/>
</dbReference>
<dbReference type="PANTHER" id="PTHR48105">
    <property type="entry name" value="THIOREDOXIN REDUCTASE 1-RELATED-RELATED"/>
    <property type="match status" value="1"/>
</dbReference>
<dbReference type="Pfam" id="PF07992">
    <property type="entry name" value="Pyr_redox_2"/>
    <property type="match status" value="1"/>
</dbReference>
<feature type="domain" description="Thioredoxin-like fold" evidence="6">
    <location>
        <begin position="498"/>
        <end position="573"/>
    </location>
</feature>
<organism evidence="7 8">
    <name type="scientific">Candidatus Caccovicinus merdipullorum</name>
    <dbReference type="NCBI Taxonomy" id="2840724"/>
    <lineage>
        <taxon>Bacteria</taxon>
        <taxon>Bacillati</taxon>
        <taxon>Bacillota</taxon>
        <taxon>Clostridia</taxon>
        <taxon>Eubacteriales</taxon>
        <taxon>Candidatus Caccovicinus</taxon>
    </lineage>
</organism>
<dbReference type="CDD" id="cd02974">
    <property type="entry name" value="AhpF_NTD_N"/>
    <property type="match status" value="1"/>
</dbReference>
<protein>
    <submittedName>
        <fullName evidence="7">FAD-dependent oxidoreductase</fullName>
    </submittedName>
</protein>
<dbReference type="GO" id="GO:0016491">
    <property type="term" value="F:oxidoreductase activity"/>
    <property type="evidence" value="ECO:0007669"/>
    <property type="project" value="UniProtKB-KW"/>
</dbReference>
<keyword evidence="4" id="KW-0472">Membrane</keyword>
<keyword evidence="2" id="KW-0560">Oxidoreductase</keyword>
<feature type="domain" description="FAD/NAD(P)-binding" evidence="5">
    <location>
        <begin position="8"/>
        <end position="299"/>
    </location>
</feature>
<name>A0A9D1KFW2_9FIRM</name>
<dbReference type="SUPFAM" id="SSF51905">
    <property type="entry name" value="FAD/NAD(P)-binding domain"/>
    <property type="match status" value="2"/>
</dbReference>
<keyword evidence="4" id="KW-0812">Transmembrane</keyword>
<keyword evidence="1" id="KW-0285">Flavoprotein</keyword>
<evidence type="ECO:0000313" key="8">
    <source>
        <dbReference type="Proteomes" id="UP000886860"/>
    </source>
</evidence>
<evidence type="ECO:0000259" key="5">
    <source>
        <dbReference type="Pfam" id="PF07992"/>
    </source>
</evidence>
<evidence type="ECO:0000313" key="7">
    <source>
        <dbReference type="EMBL" id="HIT42130.1"/>
    </source>
</evidence>
<dbReference type="NCBIfam" id="TIGR03143">
    <property type="entry name" value="AhpF_homolog"/>
    <property type="match status" value="1"/>
</dbReference>